<dbReference type="RefSeq" id="WP_217682500.1">
    <property type="nucleotide sequence ID" value="NZ_JAHRGL010000049.1"/>
</dbReference>
<comment type="caution">
    <text evidence="8">The sequence shown here is derived from an EMBL/GenBank/DDBJ whole genome shotgun (WGS) entry which is preliminary data.</text>
</comment>
<dbReference type="InterPro" id="IPR058625">
    <property type="entry name" value="MdtA-like_BSH"/>
</dbReference>
<dbReference type="InterPro" id="IPR058634">
    <property type="entry name" value="AaeA-lik-b-barrel"/>
</dbReference>
<accession>A0ABS6MZ37</accession>
<reference evidence="8 9" key="1">
    <citation type="submission" date="2021-06" db="EMBL/GenBank/DDBJ databases">
        <title>Differences between aerobic and microaerobic xylene degrading microbial communities.</title>
        <authorList>
            <person name="Banerjee S."/>
            <person name="Tancsics A."/>
        </authorList>
    </citation>
    <scope>NUCLEOTIDE SEQUENCE [LARGE SCALE GENOMIC DNA]</scope>
    <source>
        <strain evidence="8 9">MAP12</strain>
    </source>
</reference>
<dbReference type="Pfam" id="PF25917">
    <property type="entry name" value="BSH_RND"/>
    <property type="match status" value="1"/>
</dbReference>
<sequence length="307" mass="33956">MKKWLPTLGSVLLTLSAVAVGIVVSLHLWDYYMKEPWTRDGRVHADIIQVAPDVSGLVTELRVRDNDKVSRGQPLFVIDRARFELAVQKAEATVKERRAQLEQARREAKRNKVLKDLIAAETVEEGDTRVQQSEAALADAESALGVARLDLKRTEVLSPVDGYLSDRTMRVGDYVKTGVPVLSIVDTGSLRVEGYFEETKLHAIDIGQPVDIKLMGEREHLRGHVQSIAAGIEDRDRNRGESMLPDIDPSFNWVRLAQRIPVRVAIDEAPVDIRLVVGRTATLTVQPWPAGQAPAAAAQGPREQAAQ</sequence>
<feature type="domain" description="Multidrug resistance protein MdtA-like barrel-sandwich hybrid" evidence="6">
    <location>
        <begin position="47"/>
        <end position="185"/>
    </location>
</feature>
<proteinExistence type="inferred from homology"/>
<keyword evidence="5" id="KW-0472">Membrane</keyword>
<comment type="similarity">
    <text evidence="1">Belongs to the membrane fusion protein (MFP) (TC 8.A.1) family.</text>
</comment>
<feature type="domain" description="p-hydroxybenzoic acid efflux pump subunit AaeA-like beta-barrel" evidence="7">
    <location>
        <begin position="189"/>
        <end position="285"/>
    </location>
</feature>
<dbReference type="Pfam" id="PF25963">
    <property type="entry name" value="Beta-barrel_AAEA"/>
    <property type="match status" value="1"/>
</dbReference>
<evidence type="ECO:0000256" key="4">
    <source>
        <dbReference type="ARBA" id="ARBA00023054"/>
    </source>
</evidence>
<evidence type="ECO:0000259" key="6">
    <source>
        <dbReference type="Pfam" id="PF25917"/>
    </source>
</evidence>
<keyword evidence="9" id="KW-1185">Reference proteome</keyword>
<keyword evidence="2" id="KW-0812">Transmembrane</keyword>
<evidence type="ECO:0000313" key="9">
    <source>
        <dbReference type="Proteomes" id="UP000813068"/>
    </source>
</evidence>
<dbReference type="PANTHER" id="PTHR30367">
    <property type="entry name" value="P-HYDROXYBENZOIC ACID EFFLUX PUMP SUBUNIT AAEA-RELATED"/>
    <property type="match status" value="1"/>
</dbReference>
<dbReference type="Proteomes" id="UP000813068">
    <property type="component" value="Unassembled WGS sequence"/>
</dbReference>
<protein>
    <submittedName>
        <fullName evidence="8">HlyD family secretion protein</fullName>
    </submittedName>
</protein>
<evidence type="ECO:0000259" key="7">
    <source>
        <dbReference type="Pfam" id="PF25963"/>
    </source>
</evidence>
<dbReference type="InterPro" id="IPR006143">
    <property type="entry name" value="RND_pump_MFP"/>
</dbReference>
<evidence type="ECO:0000256" key="1">
    <source>
        <dbReference type="ARBA" id="ARBA00009477"/>
    </source>
</evidence>
<dbReference type="NCBIfam" id="TIGR01730">
    <property type="entry name" value="RND_mfp"/>
    <property type="match status" value="1"/>
</dbReference>
<evidence type="ECO:0000313" key="8">
    <source>
        <dbReference type="EMBL" id="MBV2134054.1"/>
    </source>
</evidence>
<keyword evidence="4" id="KW-0175">Coiled coil</keyword>
<name>A0ABS6MZ37_9GAMM</name>
<dbReference type="EMBL" id="JAHRGL010000049">
    <property type="protein sequence ID" value="MBV2134054.1"/>
    <property type="molecule type" value="Genomic_DNA"/>
</dbReference>
<evidence type="ECO:0000256" key="3">
    <source>
        <dbReference type="ARBA" id="ARBA00022989"/>
    </source>
</evidence>
<evidence type="ECO:0000256" key="2">
    <source>
        <dbReference type="ARBA" id="ARBA00022692"/>
    </source>
</evidence>
<gene>
    <name evidence="8" type="ORF">KRX52_14835</name>
</gene>
<dbReference type="PANTHER" id="PTHR30367:SF12">
    <property type="entry name" value="P-HYDROXYBENZOIC ACID EFFLUX PUMP SUBUNIT AAEA"/>
    <property type="match status" value="1"/>
</dbReference>
<keyword evidence="3" id="KW-1133">Transmembrane helix</keyword>
<evidence type="ECO:0000256" key="5">
    <source>
        <dbReference type="ARBA" id="ARBA00023136"/>
    </source>
</evidence>
<organism evidence="8 9">
    <name type="scientific">Geopseudomonas aromaticivorans</name>
    <dbReference type="NCBI Taxonomy" id="2849492"/>
    <lineage>
        <taxon>Bacteria</taxon>
        <taxon>Pseudomonadati</taxon>
        <taxon>Pseudomonadota</taxon>
        <taxon>Gammaproteobacteria</taxon>
        <taxon>Pseudomonadales</taxon>
        <taxon>Pseudomonadaceae</taxon>
        <taxon>Geopseudomonas</taxon>
    </lineage>
</organism>
<dbReference type="InterPro" id="IPR050393">
    <property type="entry name" value="MFP_Efflux_Pump"/>
</dbReference>